<evidence type="ECO:0000256" key="1">
    <source>
        <dbReference type="ARBA" id="ARBA00022741"/>
    </source>
</evidence>
<proteinExistence type="predicted"/>
<dbReference type="AlphaFoldDB" id="A0A2C6L7W4"/>
<evidence type="ECO:0000313" key="5">
    <source>
        <dbReference type="EMBL" id="PHJ23485.1"/>
    </source>
</evidence>
<accession>A0A2C6L7W4</accession>
<dbReference type="Gene3D" id="3.40.50.300">
    <property type="entry name" value="P-loop containing nucleotide triphosphate hydrolases"/>
    <property type="match status" value="2"/>
</dbReference>
<dbReference type="InterPro" id="IPR006689">
    <property type="entry name" value="Small_GTPase_ARF/SAR"/>
</dbReference>
<feature type="region of interest" description="Disordered" evidence="4">
    <location>
        <begin position="469"/>
        <end position="493"/>
    </location>
</feature>
<evidence type="ECO:0000313" key="6">
    <source>
        <dbReference type="Proteomes" id="UP000221165"/>
    </source>
</evidence>
<dbReference type="OrthoDB" id="330869at2759"/>
<reference evidence="5 6" key="1">
    <citation type="journal article" date="2017" name="Int. J. Parasitol.">
        <title>The genome of the protozoan parasite Cystoisospora suis and a reverse vaccinology approach to identify vaccine candidates.</title>
        <authorList>
            <person name="Palmieri N."/>
            <person name="Shrestha A."/>
            <person name="Ruttkowski B."/>
            <person name="Beck T."/>
            <person name="Vogl C."/>
            <person name="Tomley F."/>
            <person name="Blake D.P."/>
            <person name="Joachim A."/>
        </authorList>
    </citation>
    <scope>NUCLEOTIDE SEQUENCE [LARGE SCALE GENOMIC DNA]</scope>
    <source>
        <strain evidence="5 6">Wien I</strain>
    </source>
</reference>
<organism evidence="5 6">
    <name type="scientific">Cystoisospora suis</name>
    <dbReference type="NCBI Taxonomy" id="483139"/>
    <lineage>
        <taxon>Eukaryota</taxon>
        <taxon>Sar</taxon>
        <taxon>Alveolata</taxon>
        <taxon>Apicomplexa</taxon>
        <taxon>Conoidasida</taxon>
        <taxon>Coccidia</taxon>
        <taxon>Eucoccidiorida</taxon>
        <taxon>Eimeriorina</taxon>
        <taxon>Sarcocystidae</taxon>
        <taxon>Cystoisospora</taxon>
    </lineage>
</organism>
<comment type="caution">
    <text evidence="5">The sequence shown here is derived from an EMBL/GenBank/DDBJ whole genome shotgun (WGS) entry which is preliminary data.</text>
</comment>
<feature type="compositionally biased region" description="Low complexity" evidence="4">
    <location>
        <begin position="474"/>
        <end position="489"/>
    </location>
</feature>
<feature type="binding site" evidence="3">
    <location>
        <position position="324"/>
    </location>
    <ligand>
        <name>GTP</name>
        <dbReference type="ChEBI" id="CHEBI:37565"/>
    </ligand>
</feature>
<feature type="region of interest" description="Disordered" evidence="4">
    <location>
        <begin position="206"/>
        <end position="228"/>
    </location>
</feature>
<name>A0A2C6L7W4_9APIC</name>
<dbReference type="GeneID" id="94426075"/>
<gene>
    <name evidence="5" type="ORF">CSUI_002664</name>
</gene>
<feature type="region of interest" description="Disordered" evidence="4">
    <location>
        <begin position="531"/>
        <end position="555"/>
    </location>
</feature>
<sequence length="599" mass="65579">MVCMLPGMELFGRQSQEPRSQTRFFNQVSGLPSRSSSSPWATSSSAAHRSGSFKQRLFQVFRILLLLCSLLAECFTAVAEVFVKSARRLGAVCGSFWNGGDVDWSSFWRTSGEDDLEGNAETSFGLEGGGRGGGKRIRKGGERKKLDSRAAPLPRRLRILLCGPVHSGKTALLYRLKIGSFIPTVPSMGAYKEEFSVELEVHHRPTATTRQQSFTSCPGSSSSPANIVSRESFPQSSWNAEINGTRAYSGDSFCEDALLEEGYMSSGAGGAGWKEVSHCQEVEKKNSLKSRKEEKTSFSFASGEKVSCEISQQKVHLTIWDLAGGEGLETRWRAMQEECDAVIYVLDSTLFTSPEKSLAKQRAVEDARREILGLFYEEYFVLHKEIRFLIFITKQDLRTAASASQVLELLELPDDFQARLLVMPCSSVSGAGLVEGLQWLVSDGKCTCFEEIAERGQLHEERGQLPQEPVGFLPSTGPSSVKLSSSTTKVETERAPISLTTEVGGKPKPSAVDSNVVSKVDGCEKRCALSNGVGDSVHSEPQRRGSVDSASPGKLREKAAEMVEEHLNKNTVNALVDLLNDRGATEERNFKTDISVDHA</sequence>
<dbReference type="InterPro" id="IPR027417">
    <property type="entry name" value="P-loop_NTPase"/>
</dbReference>
<dbReference type="InterPro" id="IPR024156">
    <property type="entry name" value="Small_GTPase_ARF"/>
</dbReference>
<dbReference type="EMBL" id="MIGC01001099">
    <property type="protein sequence ID" value="PHJ23485.1"/>
    <property type="molecule type" value="Genomic_DNA"/>
</dbReference>
<dbReference type="SMART" id="SM00177">
    <property type="entry name" value="ARF"/>
    <property type="match status" value="1"/>
</dbReference>
<dbReference type="GO" id="GO:0003924">
    <property type="term" value="F:GTPase activity"/>
    <property type="evidence" value="ECO:0007669"/>
    <property type="project" value="InterPro"/>
</dbReference>
<keyword evidence="6" id="KW-1185">Reference proteome</keyword>
<feature type="compositionally biased region" description="Basic and acidic residues" evidence="4">
    <location>
        <begin position="537"/>
        <end position="546"/>
    </location>
</feature>
<evidence type="ECO:0000256" key="2">
    <source>
        <dbReference type="ARBA" id="ARBA00023134"/>
    </source>
</evidence>
<dbReference type="VEuPathDB" id="ToxoDB:CSUI_002664"/>
<dbReference type="GO" id="GO:0005525">
    <property type="term" value="F:GTP binding"/>
    <property type="evidence" value="ECO:0007669"/>
    <property type="project" value="UniProtKB-KW"/>
</dbReference>
<evidence type="ECO:0000256" key="4">
    <source>
        <dbReference type="SAM" id="MobiDB-lite"/>
    </source>
</evidence>
<dbReference type="SUPFAM" id="SSF52540">
    <property type="entry name" value="P-loop containing nucleoside triphosphate hydrolases"/>
    <property type="match status" value="1"/>
</dbReference>
<keyword evidence="1 3" id="KW-0547">Nucleotide-binding</keyword>
<dbReference type="PANTHER" id="PTHR11711">
    <property type="entry name" value="ADP RIBOSYLATION FACTOR-RELATED"/>
    <property type="match status" value="1"/>
</dbReference>
<evidence type="ECO:0000256" key="3">
    <source>
        <dbReference type="PIRSR" id="PIRSR606689-1"/>
    </source>
</evidence>
<dbReference type="RefSeq" id="XP_067925161.1">
    <property type="nucleotide sequence ID" value="XM_068062864.1"/>
</dbReference>
<feature type="compositionally biased region" description="Low complexity" evidence="4">
    <location>
        <begin position="213"/>
        <end position="223"/>
    </location>
</feature>
<dbReference type="Pfam" id="PF00025">
    <property type="entry name" value="Arf"/>
    <property type="match status" value="1"/>
</dbReference>
<keyword evidence="2 3" id="KW-0342">GTP-binding</keyword>
<protein>
    <submittedName>
        <fullName evidence="5">Adp-ribosylation factor family protein</fullName>
    </submittedName>
</protein>
<dbReference type="Proteomes" id="UP000221165">
    <property type="component" value="Unassembled WGS sequence"/>
</dbReference>